<comment type="caution">
    <text evidence="1">The sequence shown here is derived from an EMBL/GenBank/DDBJ whole genome shotgun (WGS) entry which is preliminary data.</text>
</comment>
<proteinExistence type="predicted"/>
<evidence type="ECO:0008006" key="3">
    <source>
        <dbReference type="Google" id="ProtNLM"/>
    </source>
</evidence>
<accession>A0A4Z0BN50</accession>
<evidence type="ECO:0000313" key="2">
    <source>
        <dbReference type="Proteomes" id="UP000297564"/>
    </source>
</evidence>
<dbReference type="OrthoDB" id="8641800at2"/>
<dbReference type="AlphaFoldDB" id="A0A4Z0BN50"/>
<evidence type="ECO:0000313" key="1">
    <source>
        <dbReference type="EMBL" id="TFY99677.1"/>
    </source>
</evidence>
<name>A0A4Z0BN50_9BURK</name>
<dbReference type="EMBL" id="SMLL01000004">
    <property type="protein sequence ID" value="TFY99677.1"/>
    <property type="molecule type" value="Genomic_DNA"/>
</dbReference>
<dbReference type="Proteomes" id="UP000297564">
    <property type="component" value="Unassembled WGS sequence"/>
</dbReference>
<gene>
    <name evidence="1" type="ORF">EZ242_11055</name>
</gene>
<reference evidence="1 2" key="1">
    <citation type="submission" date="2019-03" db="EMBL/GenBank/DDBJ databases">
        <title>Ramlibacter rhizophilus CCTCC AB2015357, whole genome shotgun sequence.</title>
        <authorList>
            <person name="Zhang X."/>
            <person name="Feng G."/>
            <person name="Zhu H."/>
        </authorList>
    </citation>
    <scope>NUCLEOTIDE SEQUENCE [LARGE SCALE GENOMIC DNA]</scope>
    <source>
        <strain evidence="1 2">CCTCC AB2015357</strain>
    </source>
</reference>
<organism evidence="1 2">
    <name type="scientific">Ramlibacter rhizophilus</name>
    <dbReference type="NCBI Taxonomy" id="1781167"/>
    <lineage>
        <taxon>Bacteria</taxon>
        <taxon>Pseudomonadati</taxon>
        <taxon>Pseudomonadota</taxon>
        <taxon>Betaproteobacteria</taxon>
        <taxon>Burkholderiales</taxon>
        <taxon>Comamonadaceae</taxon>
        <taxon>Ramlibacter</taxon>
    </lineage>
</organism>
<sequence>MKSLRPALLVLYHCRGVAQLPLRAAIEDHLFAWQRHSRYPAIYHNIAYGFDWSRFEGLPIAAVILDTLALNIRWSPAYFERVTAPLADLRRFDGPRIAMPQDEFIHTDSLGALLARIGCTHVLSAAGPQDAQRIYGGFLPHAQIGSKLTGYLEQGTLERIERMRGAQQRRDIDVGYRAWRAEAWLGAHGMLKAQIADAANALAPEFPQLVLDVSTDEADVLTGDAWYQFLLRCRTTLGVEGGASILDRDGSLCARTRAWVVEHPQASFEQIRDACFPGQDGSLSLFAIGPRHLEACATRTCQLLVEGQYQGVLRAGVDYIPIARDFSNLREVFRMLADDALVQRVAESAWQQVVGSGRYTYAGFVRDIERDVLGPVAGSRWCGPGAALAVRRAQARHEASWRFAQYEARELLPQRNAYETSPEPRWINERRRAARIAQYACLDLTLD</sequence>
<keyword evidence="2" id="KW-1185">Reference proteome</keyword>
<protein>
    <recommendedName>
        <fullName evidence="3">Glycosyltransferase family 1 protein</fullName>
    </recommendedName>
</protein>
<dbReference type="RefSeq" id="WP_135285220.1">
    <property type="nucleotide sequence ID" value="NZ_SMLL01000004.1"/>
</dbReference>